<name>A0A9X9XEB4_9PROT</name>
<reference evidence="1" key="1">
    <citation type="submission" date="2020-01" db="EMBL/GenBank/DDBJ databases">
        <authorList>
            <person name="Rat A."/>
        </authorList>
    </citation>
    <scope>NUCLEOTIDE SEQUENCE</scope>
    <source>
        <strain evidence="1">LMG 31228</strain>
    </source>
</reference>
<dbReference type="Proteomes" id="UP001138709">
    <property type="component" value="Unassembled WGS sequence"/>
</dbReference>
<keyword evidence="2" id="KW-1185">Reference proteome</keyword>
<gene>
    <name evidence="1" type="ORF">GXW74_16260</name>
</gene>
<protein>
    <submittedName>
        <fullName evidence="1">Uncharacterized protein</fullName>
    </submittedName>
</protein>
<dbReference type="EMBL" id="JAAEDL010000016">
    <property type="protein sequence ID" value="MBR0682050.1"/>
    <property type="molecule type" value="Genomic_DNA"/>
</dbReference>
<reference evidence="1" key="2">
    <citation type="journal article" date="2021" name="Syst. Appl. Microbiol.">
        <title>Roseomonas hellenica sp. nov., isolated from roots of wild-growing Alkanna tinctoria.</title>
        <authorList>
            <person name="Rat A."/>
            <person name="Naranjo H.D."/>
            <person name="Lebbe L."/>
            <person name="Cnockaert M."/>
            <person name="Krigas N."/>
            <person name="Grigoriadou K."/>
            <person name="Maloupa E."/>
            <person name="Willems A."/>
        </authorList>
    </citation>
    <scope>NUCLEOTIDE SEQUENCE</scope>
    <source>
        <strain evidence="1">LMG 31228</strain>
    </source>
</reference>
<dbReference type="AlphaFoldDB" id="A0A9X9XEB4"/>
<evidence type="ECO:0000313" key="1">
    <source>
        <dbReference type="EMBL" id="MBR0682050.1"/>
    </source>
</evidence>
<sequence length="174" mass="18114">MRFWPPVTLRPIEELSPGDAFLLVDLPSPAVGFCAQEAAGGAMADGALLVLLNSSADGLPEFVWPHALQASSVLSFGAAVRFHFDPTSPRVRLAASGGSCEGCLIVRRSGVVLRVPQRRGGMRLGSRDVDISSGKITAGGTGSGDVAITDWDLRLSPADPGGQPIVLFRFGATT</sequence>
<accession>A0A9X9XEB4</accession>
<organism evidence="1 2">
    <name type="scientific">Neoroseomonas eburnea</name>
    <dbReference type="NCBI Taxonomy" id="1346889"/>
    <lineage>
        <taxon>Bacteria</taxon>
        <taxon>Pseudomonadati</taxon>
        <taxon>Pseudomonadota</taxon>
        <taxon>Alphaproteobacteria</taxon>
        <taxon>Acetobacterales</taxon>
        <taxon>Acetobacteraceae</taxon>
        <taxon>Neoroseomonas</taxon>
    </lineage>
</organism>
<proteinExistence type="predicted"/>
<dbReference type="RefSeq" id="WP_211847584.1">
    <property type="nucleotide sequence ID" value="NZ_JAAEDL010000016.1"/>
</dbReference>
<comment type="caution">
    <text evidence="1">The sequence shown here is derived from an EMBL/GenBank/DDBJ whole genome shotgun (WGS) entry which is preliminary data.</text>
</comment>
<evidence type="ECO:0000313" key="2">
    <source>
        <dbReference type="Proteomes" id="UP001138709"/>
    </source>
</evidence>